<keyword evidence="2" id="KW-1185">Reference proteome</keyword>
<gene>
    <name evidence="1" type="ORF">EUV02_15375</name>
</gene>
<dbReference type="EMBL" id="SIHO01000004">
    <property type="protein sequence ID" value="TFU00424.1"/>
    <property type="molecule type" value="Genomic_DNA"/>
</dbReference>
<comment type="caution">
    <text evidence="1">The sequence shown here is derived from an EMBL/GenBank/DDBJ whole genome shotgun (WGS) entry which is preliminary data.</text>
</comment>
<dbReference type="OrthoDB" id="338237at2"/>
<proteinExistence type="predicted"/>
<dbReference type="InterPro" id="IPR034660">
    <property type="entry name" value="DinB/YfiT-like"/>
</dbReference>
<name>A0A4Y9EKU0_9SPHN</name>
<reference evidence="1 2" key="1">
    <citation type="submission" date="2019-02" db="EMBL/GenBank/DDBJ databases">
        <title>Polymorphobacter sp. isolated from the lake at the Tibet of China.</title>
        <authorList>
            <person name="Li A."/>
        </authorList>
    </citation>
    <scope>NUCLEOTIDE SEQUENCE [LARGE SCALE GENOMIC DNA]</scope>
    <source>
        <strain evidence="1 2">DJ1R-1</strain>
    </source>
</reference>
<evidence type="ECO:0000313" key="2">
    <source>
        <dbReference type="Proteomes" id="UP000297737"/>
    </source>
</evidence>
<dbReference type="Pfam" id="PF09351">
    <property type="entry name" value="DUF1993"/>
    <property type="match status" value="1"/>
</dbReference>
<evidence type="ECO:0000313" key="1">
    <source>
        <dbReference type="EMBL" id="TFU00424.1"/>
    </source>
</evidence>
<dbReference type="RefSeq" id="WP_135247191.1">
    <property type="nucleotide sequence ID" value="NZ_SIHO01000004.1"/>
</dbReference>
<dbReference type="PANTHER" id="PTHR36922:SF1">
    <property type="entry name" value="DUF1993 DOMAIN-CONTAINING PROTEIN"/>
    <property type="match status" value="1"/>
</dbReference>
<dbReference type="SUPFAM" id="SSF109854">
    <property type="entry name" value="DinB/YfiT-like putative metalloenzymes"/>
    <property type="match status" value="1"/>
</dbReference>
<dbReference type="InterPro" id="IPR018531">
    <property type="entry name" value="DUF1993"/>
</dbReference>
<protein>
    <submittedName>
        <fullName evidence="1">DUF1993 domain-containing protein</fullName>
    </submittedName>
</protein>
<dbReference type="Gene3D" id="1.20.120.450">
    <property type="entry name" value="dinb family like domain"/>
    <property type="match status" value="1"/>
</dbReference>
<dbReference type="Proteomes" id="UP000297737">
    <property type="component" value="Unassembled WGS sequence"/>
</dbReference>
<organism evidence="1 2">
    <name type="scientific">Glacieibacterium arshaanense</name>
    <dbReference type="NCBI Taxonomy" id="2511025"/>
    <lineage>
        <taxon>Bacteria</taxon>
        <taxon>Pseudomonadati</taxon>
        <taxon>Pseudomonadota</taxon>
        <taxon>Alphaproteobacteria</taxon>
        <taxon>Sphingomonadales</taxon>
        <taxon>Sphingosinicellaceae</taxon>
        <taxon>Glacieibacterium</taxon>
    </lineage>
</organism>
<dbReference type="PANTHER" id="PTHR36922">
    <property type="entry name" value="BLL2446 PROTEIN"/>
    <property type="match status" value="1"/>
</dbReference>
<accession>A0A4Y9EKU0</accession>
<sequence>MTFSLYTATIPSYQQIVSAVDALVDKAVAWCAETGTSESDLIMARLIDDMLPFGYQVKSVAEHSVGAIEGVRAGNYSPDTGPFPMDFAGLKAKLANAQAFLAALDPAEVNGFIGRDMQFSFGASVMPFTAENFLLSFAQPNFYFHAATAYDILRSKGVKIGKRDFMGRPRLKM</sequence>
<dbReference type="AlphaFoldDB" id="A0A4Y9EKU0"/>